<protein>
    <recommendedName>
        <fullName evidence="3">Ribosomal protein L1</fullName>
    </recommendedName>
</protein>
<name>A0A0D6R439_ARACU</name>
<dbReference type="InterPro" id="IPR028364">
    <property type="entry name" value="Ribosomal_uL1/biogenesis"/>
</dbReference>
<dbReference type="Gene3D" id="3.40.50.790">
    <property type="match status" value="1"/>
</dbReference>
<evidence type="ECO:0000313" key="2">
    <source>
        <dbReference type="EMBL" id="JAG97466.1"/>
    </source>
</evidence>
<feature type="region of interest" description="Disordered" evidence="1">
    <location>
        <begin position="1"/>
        <end position="21"/>
    </location>
</feature>
<dbReference type="EMBL" id="GCKF01032993">
    <property type="protein sequence ID" value="JAG97466.1"/>
    <property type="molecule type" value="Transcribed_RNA"/>
</dbReference>
<accession>A0A0D6R439</accession>
<dbReference type="PANTHER" id="PTHR23105">
    <property type="entry name" value="RIBOSOMAL PROTEIN L7AE FAMILY MEMBER"/>
    <property type="match status" value="1"/>
</dbReference>
<dbReference type="GO" id="GO:0003723">
    <property type="term" value="F:RNA binding"/>
    <property type="evidence" value="ECO:0007669"/>
    <property type="project" value="InterPro"/>
</dbReference>
<dbReference type="CDD" id="cd00403">
    <property type="entry name" value="Ribosomal_L1"/>
    <property type="match status" value="1"/>
</dbReference>
<evidence type="ECO:0008006" key="3">
    <source>
        <dbReference type="Google" id="ProtNLM"/>
    </source>
</evidence>
<dbReference type="Pfam" id="PF00687">
    <property type="entry name" value="Ribosomal_L1"/>
    <property type="match status" value="1"/>
</dbReference>
<dbReference type="InterPro" id="IPR016095">
    <property type="entry name" value="Ribosomal_uL1_3-a/b-sand"/>
</dbReference>
<dbReference type="InterPro" id="IPR023674">
    <property type="entry name" value="Ribosomal_uL1-like"/>
</dbReference>
<organism evidence="2">
    <name type="scientific">Araucaria cunninghamii</name>
    <name type="common">Hoop pine</name>
    <name type="synonym">Moreton Bay pine</name>
    <dbReference type="NCBI Taxonomy" id="56994"/>
    <lineage>
        <taxon>Eukaryota</taxon>
        <taxon>Viridiplantae</taxon>
        <taxon>Streptophyta</taxon>
        <taxon>Embryophyta</taxon>
        <taxon>Tracheophyta</taxon>
        <taxon>Spermatophyta</taxon>
        <taxon>Pinopsida</taxon>
        <taxon>Pinidae</taxon>
        <taxon>Conifers II</taxon>
        <taxon>Araucariales</taxon>
        <taxon>Araucariaceae</taxon>
        <taxon>Araucaria</taxon>
    </lineage>
</organism>
<dbReference type="InterPro" id="IPR050257">
    <property type="entry name" value="eL8/uL1-like"/>
</dbReference>
<feature type="compositionally biased region" description="Basic and acidic residues" evidence="1">
    <location>
        <begin position="267"/>
        <end position="283"/>
    </location>
</feature>
<reference evidence="2" key="1">
    <citation type="submission" date="2015-03" db="EMBL/GenBank/DDBJ databases">
        <title>A transcriptome of Araucaria cunninghamii, an australian fine timber species.</title>
        <authorList>
            <person name="Jing Yi C.J.Y."/>
            <person name="Yin San L.Y.S."/>
            <person name="Abdul Karim S.S."/>
            <person name="Wan Azmi N.N."/>
            <person name="Hercus R.R."/>
            <person name="Croft L.L."/>
        </authorList>
    </citation>
    <scope>NUCLEOTIDE SEQUENCE</scope>
    <source>
        <strain evidence="2">MI0301</strain>
        <tissue evidence="2">Leaf</tissue>
    </source>
</reference>
<dbReference type="AlphaFoldDB" id="A0A0D6R439"/>
<dbReference type="SUPFAM" id="SSF56808">
    <property type="entry name" value="Ribosomal protein L1"/>
    <property type="match status" value="1"/>
</dbReference>
<evidence type="ECO:0000256" key="1">
    <source>
        <dbReference type="SAM" id="MobiDB-lite"/>
    </source>
</evidence>
<feature type="region of interest" description="Disordered" evidence="1">
    <location>
        <begin position="258"/>
        <end position="294"/>
    </location>
</feature>
<proteinExistence type="predicted"/>
<sequence length="294" mass="33760">MDNDKNNANYKPKSPLRVSEERVGKAMNSLFKWVKSRAKSQDQNPKHDEFLCMVVTLKKQVTRIANPYRIPLRHPLFPLDGSQDICLIINDKEKGMNAEVATHKVKEEGLPISKVLKFSKLRTHYNSFEAKRELCETFDMFMTDKSALPLLPKDIGKSFLKKNKQPIPVDLSRKQWRGEFELACSSTFARVGKGTSYVVKVARVSQPRQEVVENVFAVIEGLQSVWKNVRALHLKSLESLALPIFELGTNMDLRMEGQKTQSQVLNEKPENKKALDRDPEKDVNNALKKRRRIQ</sequence>